<dbReference type="InterPro" id="IPR000209">
    <property type="entry name" value="Peptidase_S8/S53_dom"/>
</dbReference>
<feature type="active site" description="Charge relay system" evidence="7">
    <location>
        <position position="404"/>
    </location>
</feature>
<evidence type="ECO:0000259" key="10">
    <source>
        <dbReference type="Pfam" id="PF00082"/>
    </source>
</evidence>
<keyword evidence="3" id="KW-0964">Secreted</keyword>
<dbReference type="AlphaFoldDB" id="A0A0F6SG66"/>
<keyword evidence="5 7" id="KW-0378">Hydrolase</keyword>
<feature type="transmembrane region" description="Helical" evidence="9">
    <location>
        <begin position="489"/>
        <end position="513"/>
    </location>
</feature>
<reference evidence="11 12" key="1">
    <citation type="submission" date="2015-03" db="EMBL/GenBank/DDBJ databases">
        <title>Genome assembly of Sandaracinus amylolyticus DSM 53668.</title>
        <authorList>
            <person name="Sharma G."/>
            <person name="Subramanian S."/>
        </authorList>
    </citation>
    <scope>NUCLEOTIDE SEQUENCE [LARGE SCALE GENOMIC DNA]</scope>
    <source>
        <strain evidence="11 12">DSM 53668</strain>
    </source>
</reference>
<name>A0A0F6SG66_9BACT</name>
<proteinExistence type="inferred from homology"/>
<dbReference type="Gene3D" id="3.40.50.200">
    <property type="entry name" value="Peptidase S8/S53 domain"/>
    <property type="match status" value="1"/>
</dbReference>
<evidence type="ECO:0000256" key="9">
    <source>
        <dbReference type="SAM" id="Phobius"/>
    </source>
</evidence>
<keyword evidence="4 7" id="KW-0645">Protease</keyword>
<feature type="domain" description="Peptidase S8/S53" evidence="10">
    <location>
        <begin position="181"/>
        <end position="441"/>
    </location>
</feature>
<dbReference type="InterPro" id="IPR034084">
    <property type="entry name" value="Thermitase-like_dom"/>
</dbReference>
<evidence type="ECO:0000256" key="8">
    <source>
        <dbReference type="RuleBase" id="RU003355"/>
    </source>
</evidence>
<gene>
    <name evidence="11" type="ORF">DB32_005308</name>
</gene>
<evidence type="ECO:0000256" key="3">
    <source>
        <dbReference type="ARBA" id="ARBA00022525"/>
    </source>
</evidence>
<dbReference type="Proteomes" id="UP000034883">
    <property type="component" value="Chromosome"/>
</dbReference>
<accession>A0A0F6SG66</accession>
<evidence type="ECO:0000256" key="7">
    <source>
        <dbReference type="PROSITE-ProRule" id="PRU01240"/>
    </source>
</evidence>
<dbReference type="GO" id="GO:0006508">
    <property type="term" value="P:proteolysis"/>
    <property type="evidence" value="ECO:0007669"/>
    <property type="project" value="UniProtKB-KW"/>
</dbReference>
<feature type="transmembrane region" description="Helical" evidence="9">
    <location>
        <begin position="464"/>
        <end position="482"/>
    </location>
</feature>
<dbReference type="EMBL" id="CP011125">
    <property type="protein sequence ID" value="AKF08159.1"/>
    <property type="molecule type" value="Genomic_DNA"/>
</dbReference>
<sequence length="620" mass="64480">MIFGIAVVALLLASVLARSGFRCPATACGAGCPPSRAALSMPHPFVADPATGALLVDLDDDASPEDREAVARELAGAIAPFAWSSGLGEMLSDEAELFRVRAPESEVSDVLARLGRNELVEGIEVERTWSLPETELGFVPSSQPPAATDGERRFTPDDPYYRFQWHLDQIGMPEAWARARGAGVVVAVIDTGVAYRDGDRFLRAPDLARTRFVEGWDFVDDDAQPDDEHGHGTHVAGTIAQSTHNALGVAGVAPEAAIMPLRVLDRNGAGGWGAIAASIRWAADHGANVINMSLGGGMRSRTVERAIEYAHEKGVVVVAAAGNASRSTVEYPARHDHVIAVGAVRFDRTLSFYSSYGRGLDVVAPGGDTRVDQNGDGMPDGVLQNTLVGRDPRRFDYVAYQGTSMAAPHVAGVAALIVGAGVTDPDAVERVLTSTAVDLGDRTRYAAGLVQANAALARASQESGAARGALAALLGLGVLVGLRRRGKLGVGLAGATMLAVVVAGGLGALPWHLVPGLGGLESLLAGGGPGAAAHIGGRWTALFAMSALVPLAAVALMLHFRKMQPLLVGLCLGTAAFLLVEALAPTTAVALLPGWLVGPWLVLNAGVALWLGRQVARQSR</sequence>
<evidence type="ECO:0000256" key="1">
    <source>
        <dbReference type="ARBA" id="ARBA00004613"/>
    </source>
</evidence>
<comment type="similarity">
    <text evidence="2 7 8">Belongs to the peptidase S8 family.</text>
</comment>
<dbReference type="InterPro" id="IPR015500">
    <property type="entry name" value="Peptidase_S8_subtilisin-rel"/>
</dbReference>
<dbReference type="PANTHER" id="PTHR43806:SF11">
    <property type="entry name" value="CEREVISIN-RELATED"/>
    <property type="match status" value="1"/>
</dbReference>
<dbReference type="GO" id="GO:0005576">
    <property type="term" value="C:extracellular region"/>
    <property type="evidence" value="ECO:0007669"/>
    <property type="project" value="UniProtKB-SubCell"/>
</dbReference>
<dbReference type="Pfam" id="PF00082">
    <property type="entry name" value="Peptidase_S8"/>
    <property type="match status" value="1"/>
</dbReference>
<organism evidence="11 12">
    <name type="scientific">Sandaracinus amylolyticus</name>
    <dbReference type="NCBI Taxonomy" id="927083"/>
    <lineage>
        <taxon>Bacteria</taxon>
        <taxon>Pseudomonadati</taxon>
        <taxon>Myxococcota</taxon>
        <taxon>Polyangia</taxon>
        <taxon>Polyangiales</taxon>
        <taxon>Sandaracinaceae</taxon>
        <taxon>Sandaracinus</taxon>
    </lineage>
</organism>
<dbReference type="InterPro" id="IPR023828">
    <property type="entry name" value="Peptidase_S8_Ser-AS"/>
</dbReference>
<feature type="active site" description="Charge relay system" evidence="7">
    <location>
        <position position="190"/>
    </location>
</feature>
<dbReference type="KEGG" id="samy:DB32_005308"/>
<dbReference type="PROSITE" id="PS00138">
    <property type="entry name" value="SUBTILASE_SER"/>
    <property type="match status" value="1"/>
</dbReference>
<dbReference type="PRINTS" id="PR00723">
    <property type="entry name" value="SUBTILISIN"/>
</dbReference>
<keyword evidence="9" id="KW-1133">Transmembrane helix</keyword>
<keyword evidence="9" id="KW-0812">Transmembrane</keyword>
<dbReference type="GO" id="GO:0004252">
    <property type="term" value="F:serine-type endopeptidase activity"/>
    <property type="evidence" value="ECO:0007669"/>
    <property type="project" value="UniProtKB-UniRule"/>
</dbReference>
<evidence type="ECO:0000313" key="11">
    <source>
        <dbReference type="EMBL" id="AKF08159.1"/>
    </source>
</evidence>
<dbReference type="InterPro" id="IPR023827">
    <property type="entry name" value="Peptidase_S8_Asp-AS"/>
</dbReference>
<evidence type="ECO:0000256" key="4">
    <source>
        <dbReference type="ARBA" id="ARBA00022670"/>
    </source>
</evidence>
<feature type="transmembrane region" description="Helical" evidence="9">
    <location>
        <begin position="565"/>
        <end position="584"/>
    </location>
</feature>
<dbReference type="InterPro" id="IPR036852">
    <property type="entry name" value="Peptidase_S8/S53_dom_sf"/>
</dbReference>
<dbReference type="CDD" id="cd07484">
    <property type="entry name" value="Peptidases_S8_Thermitase_like"/>
    <property type="match status" value="1"/>
</dbReference>
<dbReference type="PROSITE" id="PS51892">
    <property type="entry name" value="SUBTILASE"/>
    <property type="match status" value="1"/>
</dbReference>
<dbReference type="InterPro" id="IPR050131">
    <property type="entry name" value="Peptidase_S8_subtilisin-like"/>
</dbReference>
<protein>
    <submittedName>
        <fullName evidence="11">Protease</fullName>
    </submittedName>
</protein>
<evidence type="ECO:0000256" key="5">
    <source>
        <dbReference type="ARBA" id="ARBA00022801"/>
    </source>
</evidence>
<feature type="transmembrane region" description="Helical" evidence="9">
    <location>
        <begin position="590"/>
        <end position="611"/>
    </location>
</feature>
<dbReference type="SUPFAM" id="SSF52743">
    <property type="entry name" value="Subtilisin-like"/>
    <property type="match status" value="1"/>
</dbReference>
<feature type="transmembrane region" description="Helical" evidence="9">
    <location>
        <begin position="539"/>
        <end position="558"/>
    </location>
</feature>
<keyword evidence="6 7" id="KW-0720">Serine protease</keyword>
<evidence type="ECO:0000256" key="2">
    <source>
        <dbReference type="ARBA" id="ARBA00011073"/>
    </source>
</evidence>
<keyword evidence="12" id="KW-1185">Reference proteome</keyword>
<feature type="active site" description="Charge relay system" evidence="7">
    <location>
        <position position="231"/>
    </location>
</feature>
<dbReference type="PROSITE" id="PS00136">
    <property type="entry name" value="SUBTILASE_ASP"/>
    <property type="match status" value="1"/>
</dbReference>
<keyword evidence="9" id="KW-0472">Membrane</keyword>
<comment type="subcellular location">
    <subcellularLocation>
        <location evidence="1">Secreted</location>
    </subcellularLocation>
</comment>
<evidence type="ECO:0000256" key="6">
    <source>
        <dbReference type="ARBA" id="ARBA00022825"/>
    </source>
</evidence>
<dbReference type="PANTHER" id="PTHR43806">
    <property type="entry name" value="PEPTIDASE S8"/>
    <property type="match status" value="1"/>
</dbReference>
<evidence type="ECO:0000313" key="12">
    <source>
        <dbReference type="Proteomes" id="UP000034883"/>
    </source>
</evidence>
<dbReference type="STRING" id="927083.DB32_005308"/>